<feature type="compositionally biased region" description="Basic and acidic residues" evidence="1">
    <location>
        <begin position="113"/>
        <end position="125"/>
    </location>
</feature>
<proteinExistence type="predicted"/>
<protein>
    <submittedName>
        <fullName evidence="2">Uncharacterized protein</fullName>
    </submittedName>
</protein>
<reference evidence="2" key="1">
    <citation type="submission" date="2018-04" db="EMBL/GenBank/DDBJ databases">
        <title>Transcriptome of Schizaphis graminum biotype I.</title>
        <authorList>
            <person name="Scully E.D."/>
            <person name="Geib S.M."/>
            <person name="Palmer N.A."/>
            <person name="Koch K."/>
            <person name="Bradshaw J."/>
            <person name="Heng-Moss T."/>
            <person name="Sarath G."/>
        </authorList>
    </citation>
    <scope>NUCLEOTIDE SEQUENCE</scope>
</reference>
<feature type="region of interest" description="Disordered" evidence="1">
    <location>
        <begin position="65"/>
        <end position="101"/>
    </location>
</feature>
<organism evidence="2">
    <name type="scientific">Schizaphis graminum</name>
    <name type="common">Green bug aphid</name>
    <dbReference type="NCBI Taxonomy" id="13262"/>
    <lineage>
        <taxon>Eukaryota</taxon>
        <taxon>Metazoa</taxon>
        <taxon>Ecdysozoa</taxon>
        <taxon>Arthropoda</taxon>
        <taxon>Hexapoda</taxon>
        <taxon>Insecta</taxon>
        <taxon>Pterygota</taxon>
        <taxon>Neoptera</taxon>
        <taxon>Paraneoptera</taxon>
        <taxon>Hemiptera</taxon>
        <taxon>Sternorrhyncha</taxon>
        <taxon>Aphidomorpha</taxon>
        <taxon>Aphidoidea</taxon>
        <taxon>Aphididae</taxon>
        <taxon>Aphidini</taxon>
        <taxon>Schizaphis</taxon>
    </lineage>
</organism>
<name>A0A2S2P5H5_SCHGA</name>
<sequence>MCCVTDTTAQPTAGRSGNRTTTSSGCTSCKRWPFRSPLAHWIRAHAITERRPVHGERLIAARKVHHTFSPKSNSRPPPTAQSARPVPPLLTLGEPTTDPHVRVVDRPIAMAGRELHGAVRQHDEQTGGGRRARLDEMTAANRHDGATRS</sequence>
<gene>
    <name evidence="2" type="ORF">g.3967</name>
</gene>
<feature type="compositionally biased region" description="Basic and acidic residues" evidence="1">
    <location>
        <begin position="132"/>
        <end position="149"/>
    </location>
</feature>
<feature type="region of interest" description="Disordered" evidence="1">
    <location>
        <begin position="1"/>
        <end position="25"/>
    </location>
</feature>
<dbReference type="EMBL" id="GGMR01012046">
    <property type="protein sequence ID" value="MBY24665.1"/>
    <property type="molecule type" value="Transcribed_RNA"/>
</dbReference>
<evidence type="ECO:0000313" key="2">
    <source>
        <dbReference type="EMBL" id="MBY24665.1"/>
    </source>
</evidence>
<accession>A0A2S2P5H5</accession>
<dbReference type="AlphaFoldDB" id="A0A2S2P5H5"/>
<evidence type="ECO:0000256" key="1">
    <source>
        <dbReference type="SAM" id="MobiDB-lite"/>
    </source>
</evidence>
<feature type="region of interest" description="Disordered" evidence="1">
    <location>
        <begin position="113"/>
        <end position="149"/>
    </location>
</feature>